<dbReference type="Gene3D" id="3.40.50.1110">
    <property type="entry name" value="SGNH hydrolase"/>
    <property type="match status" value="1"/>
</dbReference>
<gene>
    <name evidence="2" type="ORF">HK099_001043</name>
</gene>
<dbReference type="InterPro" id="IPR045136">
    <property type="entry name" value="Iah1-like"/>
</dbReference>
<dbReference type="Proteomes" id="UP001211065">
    <property type="component" value="Unassembled WGS sequence"/>
</dbReference>
<proteinExistence type="predicted"/>
<dbReference type="Pfam" id="PF13472">
    <property type="entry name" value="Lipase_GDSL_2"/>
    <property type="match status" value="1"/>
</dbReference>
<evidence type="ECO:0000259" key="1">
    <source>
        <dbReference type="Pfam" id="PF13472"/>
    </source>
</evidence>
<name>A0AAD5TU22_9FUNG</name>
<dbReference type="PANTHER" id="PTHR14209:SF19">
    <property type="entry name" value="ISOAMYL ACETATE-HYDROLYZING ESTERASE 1 HOMOLOG"/>
    <property type="match status" value="1"/>
</dbReference>
<evidence type="ECO:0000313" key="3">
    <source>
        <dbReference type="Proteomes" id="UP001211065"/>
    </source>
</evidence>
<dbReference type="EMBL" id="JADGJW010001270">
    <property type="protein sequence ID" value="KAJ3204736.1"/>
    <property type="molecule type" value="Genomic_DNA"/>
</dbReference>
<dbReference type="InterPro" id="IPR013830">
    <property type="entry name" value="SGNH_hydro"/>
</dbReference>
<sequence>MANYYVRKQDVLNRGFAGYTTDDTLQILNSILIKDSQELSLITIFLGANDAVIDPPNSNSHFVELDEYIDNIRYMIHKIKDSNSQTRIILIAPPPVDERKEHYRKNSSTINYRNACLDLSKDLNVPIVDTWDLFKGKDENLLYTDGLHLNKLGNDLVFEGLKSVIKQNWPDFQPKMLKNLYR</sequence>
<accession>A0AAD5TU22</accession>
<feature type="domain" description="SGNH hydrolase-type esterase" evidence="1">
    <location>
        <begin position="9"/>
        <end position="155"/>
    </location>
</feature>
<dbReference type="AlphaFoldDB" id="A0AAD5TU22"/>
<dbReference type="SUPFAM" id="SSF52266">
    <property type="entry name" value="SGNH hydrolase"/>
    <property type="match status" value="1"/>
</dbReference>
<evidence type="ECO:0000313" key="2">
    <source>
        <dbReference type="EMBL" id="KAJ3204736.1"/>
    </source>
</evidence>
<dbReference type="PANTHER" id="PTHR14209">
    <property type="entry name" value="ISOAMYL ACETATE-HYDROLYZING ESTERASE 1"/>
    <property type="match status" value="1"/>
</dbReference>
<dbReference type="InterPro" id="IPR036514">
    <property type="entry name" value="SGNH_hydro_sf"/>
</dbReference>
<reference evidence="2" key="1">
    <citation type="submission" date="2020-05" db="EMBL/GenBank/DDBJ databases">
        <title>Phylogenomic resolution of chytrid fungi.</title>
        <authorList>
            <person name="Stajich J.E."/>
            <person name="Amses K."/>
            <person name="Simmons R."/>
            <person name="Seto K."/>
            <person name="Myers J."/>
            <person name="Bonds A."/>
            <person name="Quandt C.A."/>
            <person name="Barry K."/>
            <person name="Liu P."/>
            <person name="Grigoriev I."/>
            <person name="Longcore J.E."/>
            <person name="James T.Y."/>
        </authorList>
    </citation>
    <scope>NUCLEOTIDE SEQUENCE</scope>
    <source>
        <strain evidence="2">JEL0476</strain>
    </source>
</reference>
<organism evidence="2 3">
    <name type="scientific">Clydaea vesicula</name>
    <dbReference type="NCBI Taxonomy" id="447962"/>
    <lineage>
        <taxon>Eukaryota</taxon>
        <taxon>Fungi</taxon>
        <taxon>Fungi incertae sedis</taxon>
        <taxon>Chytridiomycota</taxon>
        <taxon>Chytridiomycota incertae sedis</taxon>
        <taxon>Chytridiomycetes</taxon>
        <taxon>Lobulomycetales</taxon>
        <taxon>Lobulomycetaceae</taxon>
        <taxon>Clydaea</taxon>
    </lineage>
</organism>
<dbReference type="CDD" id="cd01838">
    <property type="entry name" value="Isoamyl_acetate_hydrolase_like"/>
    <property type="match status" value="1"/>
</dbReference>
<comment type="caution">
    <text evidence="2">The sequence shown here is derived from an EMBL/GenBank/DDBJ whole genome shotgun (WGS) entry which is preliminary data.</text>
</comment>
<keyword evidence="3" id="KW-1185">Reference proteome</keyword>
<protein>
    <recommendedName>
        <fullName evidence="1">SGNH hydrolase-type esterase domain-containing protein</fullName>
    </recommendedName>
</protein>